<dbReference type="InterPro" id="IPR050983">
    <property type="entry name" value="GST_Omega/HSP26"/>
</dbReference>
<dbReference type="CDD" id="cd03196">
    <property type="entry name" value="GST_C_5"/>
    <property type="match status" value="1"/>
</dbReference>
<dbReference type="OrthoDB" id="9813092at2"/>
<dbReference type="SUPFAM" id="SSF47616">
    <property type="entry name" value="GST C-terminal domain-like"/>
    <property type="match status" value="1"/>
</dbReference>
<proteinExistence type="predicted"/>
<evidence type="ECO:0000259" key="2">
    <source>
        <dbReference type="PROSITE" id="PS50405"/>
    </source>
</evidence>
<protein>
    <recommendedName>
        <fullName evidence="5">Glutathione S-transferase</fullName>
    </recommendedName>
</protein>
<dbReference type="Proteomes" id="UP000193061">
    <property type="component" value="Unassembled WGS sequence"/>
</dbReference>
<accession>A0A1X6Z3A3</accession>
<dbReference type="GO" id="GO:0005737">
    <property type="term" value="C:cytoplasm"/>
    <property type="evidence" value="ECO:0007669"/>
    <property type="project" value="TreeGrafter"/>
</dbReference>
<dbReference type="PROSITE" id="PS50404">
    <property type="entry name" value="GST_NTER"/>
    <property type="match status" value="1"/>
</dbReference>
<dbReference type="RefSeq" id="WP_085805397.1">
    <property type="nucleotide sequence ID" value="NZ_FWFX01000005.1"/>
</dbReference>
<dbReference type="Pfam" id="PF13410">
    <property type="entry name" value="GST_C_2"/>
    <property type="match status" value="1"/>
</dbReference>
<reference evidence="3 4" key="1">
    <citation type="submission" date="2017-03" db="EMBL/GenBank/DDBJ databases">
        <authorList>
            <person name="Afonso C.L."/>
            <person name="Miller P.J."/>
            <person name="Scott M.A."/>
            <person name="Spackman E."/>
            <person name="Goraichik I."/>
            <person name="Dimitrov K.M."/>
            <person name="Suarez D.L."/>
            <person name="Swayne D.E."/>
        </authorList>
    </citation>
    <scope>NUCLEOTIDE SEQUENCE [LARGE SCALE GENOMIC DNA]</scope>
    <source>
        <strain evidence="3 4">CECT 7450</strain>
    </source>
</reference>
<dbReference type="PANTHER" id="PTHR43968">
    <property type="match status" value="1"/>
</dbReference>
<dbReference type="EMBL" id="FWFX01000005">
    <property type="protein sequence ID" value="SLN39262.1"/>
    <property type="molecule type" value="Genomic_DNA"/>
</dbReference>
<dbReference type="PANTHER" id="PTHR43968:SF6">
    <property type="entry name" value="GLUTATHIONE S-TRANSFERASE OMEGA"/>
    <property type="match status" value="1"/>
</dbReference>
<gene>
    <name evidence="3" type="ORF">ROA7450_01863</name>
</gene>
<dbReference type="InterPro" id="IPR004045">
    <property type="entry name" value="Glutathione_S-Trfase_N"/>
</dbReference>
<name>A0A1X6Z3A3_9RHOB</name>
<dbReference type="Gene3D" id="3.40.30.10">
    <property type="entry name" value="Glutaredoxin"/>
    <property type="match status" value="1"/>
</dbReference>
<organism evidence="3 4">
    <name type="scientific">Roseovarius albus</name>
    <dbReference type="NCBI Taxonomy" id="1247867"/>
    <lineage>
        <taxon>Bacteria</taxon>
        <taxon>Pseudomonadati</taxon>
        <taxon>Pseudomonadota</taxon>
        <taxon>Alphaproteobacteria</taxon>
        <taxon>Rhodobacterales</taxon>
        <taxon>Roseobacteraceae</taxon>
        <taxon>Roseovarius</taxon>
    </lineage>
</organism>
<dbReference type="Pfam" id="PF13417">
    <property type="entry name" value="GST_N_3"/>
    <property type="match status" value="1"/>
</dbReference>
<evidence type="ECO:0000313" key="4">
    <source>
        <dbReference type="Proteomes" id="UP000193061"/>
    </source>
</evidence>
<dbReference type="SUPFAM" id="SSF52833">
    <property type="entry name" value="Thioredoxin-like"/>
    <property type="match status" value="1"/>
</dbReference>
<evidence type="ECO:0008006" key="5">
    <source>
        <dbReference type="Google" id="ProtNLM"/>
    </source>
</evidence>
<dbReference type="InterPro" id="IPR010987">
    <property type="entry name" value="Glutathione-S-Trfase_C-like"/>
</dbReference>
<sequence>MSAPVLWSFRRCPYAMRARLAIASSGIEVELREVVLRDKPESFLQTSPSATVPCLKTSVHLHDESFDIMLWALEQNDPEDWLKMPDAGMELIQTCDGAFKSALDRYKYSVRYDNVDTEGEREKAAQFIRILDEQLGQSDWLFGSQTRLADMAILPFVRQYAHVDLEWFSVQPWVQVIAWLEAFKASPRFSDIMRKYTRWQPDQDPVVFPEVAE</sequence>
<feature type="domain" description="GST C-terminal" evidence="2">
    <location>
        <begin position="80"/>
        <end position="205"/>
    </location>
</feature>
<keyword evidence="4" id="KW-1185">Reference proteome</keyword>
<dbReference type="InterPro" id="IPR036282">
    <property type="entry name" value="Glutathione-S-Trfase_C_sf"/>
</dbReference>
<evidence type="ECO:0000313" key="3">
    <source>
        <dbReference type="EMBL" id="SLN39262.1"/>
    </source>
</evidence>
<dbReference type="InterPro" id="IPR036249">
    <property type="entry name" value="Thioredoxin-like_sf"/>
</dbReference>
<dbReference type="Gene3D" id="1.20.1050.10">
    <property type="match status" value="1"/>
</dbReference>
<dbReference type="AlphaFoldDB" id="A0A1X6Z3A3"/>
<feature type="domain" description="GST N-terminal" evidence="1">
    <location>
        <begin position="2"/>
        <end position="80"/>
    </location>
</feature>
<evidence type="ECO:0000259" key="1">
    <source>
        <dbReference type="PROSITE" id="PS50404"/>
    </source>
</evidence>
<dbReference type="PROSITE" id="PS50405">
    <property type="entry name" value="GST_CTER"/>
    <property type="match status" value="1"/>
</dbReference>